<dbReference type="Gene3D" id="3.40.1090.10">
    <property type="entry name" value="Cytosolic phospholipase A2 catalytic domain"/>
    <property type="match status" value="1"/>
</dbReference>
<keyword evidence="3 5" id="KW-0443">Lipid metabolism</keyword>
<keyword evidence="2" id="KW-0611">Plant defense</keyword>
<dbReference type="GO" id="GO:0016042">
    <property type="term" value="P:lipid catabolic process"/>
    <property type="evidence" value="ECO:0007669"/>
    <property type="project" value="UniProtKB-UniRule"/>
</dbReference>
<proteinExistence type="inferred from homology"/>
<evidence type="ECO:0000259" key="8">
    <source>
        <dbReference type="PROSITE" id="PS51635"/>
    </source>
</evidence>
<dbReference type="EC" id="3.1.1.-" evidence="6"/>
<dbReference type="GO" id="GO:0006952">
    <property type="term" value="P:defense response"/>
    <property type="evidence" value="ECO:0007669"/>
    <property type="project" value="UniProtKB-KW"/>
</dbReference>
<reference evidence="9" key="1">
    <citation type="submission" date="2018-09" db="EMBL/GenBank/DDBJ databases">
        <title>The genome of broomcorn millet (Panicum miliaceum L.).</title>
        <authorList>
            <person name="Zou C."/>
            <person name="Miki D."/>
            <person name="Li D."/>
            <person name="Tang Q."/>
            <person name="Xiao L."/>
            <person name="Rajput S."/>
            <person name="Deng P."/>
            <person name="Jia W."/>
            <person name="Huang R."/>
            <person name="Zhang M."/>
            <person name="Sun Y."/>
            <person name="Hu J."/>
            <person name="Fu X."/>
            <person name="Schnable P.S."/>
            <person name="Li F."/>
            <person name="Zhang H."/>
            <person name="Feng B."/>
            <person name="Zhu X."/>
            <person name="Liu R."/>
            <person name="Schnable J.C."/>
            <person name="Zhu J.-K."/>
            <person name="Zhang H."/>
        </authorList>
    </citation>
    <scope>NUCLEOTIDE SEQUENCE [LARGE SCALE GENOMIC DNA]</scope>
    <source>
        <tissue evidence="9">Leaves</tissue>
    </source>
</reference>
<evidence type="ECO:0000256" key="3">
    <source>
        <dbReference type="ARBA" id="ARBA00023098"/>
    </source>
</evidence>
<comment type="function">
    <text evidence="4">Possesses non-specific lipolytic acyl hydrolase (LAH) activity. Hydrolyzes phospholipids as well as galactolipids. May play a role in disease resistance.</text>
</comment>
<accession>A0A3L6PZH9</accession>
<evidence type="ECO:0000313" key="11">
    <source>
        <dbReference type="Proteomes" id="UP000275267"/>
    </source>
</evidence>
<comment type="function">
    <text evidence="6">Lipolytic acyl hydrolase (LAH).</text>
</comment>
<keyword evidence="5 6" id="KW-0442">Lipid degradation</keyword>
<dbReference type="PROSITE" id="PS51635">
    <property type="entry name" value="PNPLA"/>
    <property type="match status" value="1"/>
</dbReference>
<dbReference type="GO" id="GO:0004620">
    <property type="term" value="F:phospholipase activity"/>
    <property type="evidence" value="ECO:0007669"/>
    <property type="project" value="TreeGrafter"/>
</dbReference>
<protein>
    <recommendedName>
        <fullName evidence="6">Patatin</fullName>
        <ecNumber evidence="6">3.1.1.-</ecNumber>
    </recommendedName>
</protein>
<evidence type="ECO:0000256" key="1">
    <source>
        <dbReference type="ARBA" id="ARBA00010240"/>
    </source>
</evidence>
<evidence type="ECO:0000256" key="4">
    <source>
        <dbReference type="ARBA" id="ARBA00025642"/>
    </source>
</evidence>
<evidence type="ECO:0000256" key="6">
    <source>
        <dbReference type="RuleBase" id="RU361262"/>
    </source>
</evidence>
<sequence length="457" mass="49815">METQTTTPVPTANQERVLTVLSIDGGGIRGLIPATILARLEALLQEKDGPNARIADYFDMVAGTSTGGLIAAMLTAPGKDKRPLFAAKDISQFYLDNGPKIFAQKGAWVPSFVRNAMKTVRGGPKYDGEFLHEKIKSLLQDTKLADTLSHVVIPALDVNRMQPILFNSFEAEREAHKNPRLADVCIATSAAPTYLPAHSFTTKGAGGEPHTFELIDGGVAANNPTMAAMSLLTMEMIRLRRKLEDTDLQLVNGGLPTMTKAETNPTTKSSAENDPTTATMAALIAMEKEKGKLAHMSKQDAEAGVYRNILVLSVGTGIAKQSHKYTAADCNRWNLINWITNDGFTPLIDFFSNASADMVDIHAEMLFELLECEQNYLRIQTETLEGDTSSVDCTTEKNMADLIKIGNGLLKEKVARVNKFTGVYEPVPGASTNEQALKELAGKLSEERRIRQTTARK</sequence>
<dbReference type="OrthoDB" id="637146at2759"/>
<comment type="caution">
    <text evidence="9">The sequence shown here is derived from an EMBL/GenBank/DDBJ whole genome shotgun (WGS) entry which is preliminary data.</text>
</comment>
<dbReference type="Pfam" id="PF01734">
    <property type="entry name" value="Patatin"/>
    <property type="match status" value="1"/>
</dbReference>
<feature type="domain" description="PNPLA" evidence="8">
    <location>
        <begin position="21"/>
        <end position="229"/>
    </location>
</feature>
<feature type="active site" description="Nucleophile" evidence="5">
    <location>
        <position position="65"/>
    </location>
</feature>
<feature type="short sequence motif" description="GXSXG" evidence="5">
    <location>
        <begin position="63"/>
        <end position="67"/>
    </location>
</feature>
<feature type="compositionally biased region" description="Polar residues" evidence="7">
    <location>
        <begin position="260"/>
        <end position="274"/>
    </location>
</feature>
<dbReference type="AlphaFoldDB" id="A0A3L6PZH9"/>
<dbReference type="InterPro" id="IPR016035">
    <property type="entry name" value="Acyl_Trfase/lysoPLipase"/>
</dbReference>
<organism evidence="9 11">
    <name type="scientific">Panicum miliaceum</name>
    <name type="common">Proso millet</name>
    <name type="synonym">Broomcorn millet</name>
    <dbReference type="NCBI Taxonomy" id="4540"/>
    <lineage>
        <taxon>Eukaryota</taxon>
        <taxon>Viridiplantae</taxon>
        <taxon>Streptophyta</taxon>
        <taxon>Embryophyta</taxon>
        <taxon>Tracheophyta</taxon>
        <taxon>Spermatophyta</taxon>
        <taxon>Magnoliopsida</taxon>
        <taxon>Liliopsida</taxon>
        <taxon>Poales</taxon>
        <taxon>Poaceae</taxon>
        <taxon>PACMAD clade</taxon>
        <taxon>Panicoideae</taxon>
        <taxon>Panicodae</taxon>
        <taxon>Paniceae</taxon>
        <taxon>Panicinae</taxon>
        <taxon>Panicum</taxon>
        <taxon>Panicum sect. Panicum</taxon>
    </lineage>
</organism>
<name>A0A3L6PZH9_PANMI</name>
<gene>
    <name evidence="9" type="ORF">C2845_PM17G11360</name>
    <name evidence="10" type="ORF">C2845_PM17G11370</name>
</gene>
<comment type="domain">
    <text evidence="6">The nitrogen atoms of the two glycine residues in the GGXR motif define the oxyanion hole, and stabilize the oxyanion that forms during the nucleophilic attack by the catalytic serine during substrate cleavage.</text>
</comment>
<dbReference type="GO" id="GO:0047372">
    <property type="term" value="F:monoacylglycerol lipase activity"/>
    <property type="evidence" value="ECO:0007669"/>
    <property type="project" value="TreeGrafter"/>
</dbReference>
<comment type="similarity">
    <text evidence="1 6">Belongs to the patatin family.</text>
</comment>
<dbReference type="STRING" id="4540.A0A3L6PZH9"/>
<evidence type="ECO:0000256" key="7">
    <source>
        <dbReference type="SAM" id="MobiDB-lite"/>
    </source>
</evidence>
<reference evidence="11" key="2">
    <citation type="journal article" date="2019" name="Nat. Commun.">
        <title>The genome of broomcorn millet.</title>
        <authorList>
            <person name="Zou C."/>
            <person name="Miki D."/>
            <person name="Li D."/>
            <person name="Tang Q."/>
            <person name="Xiao L."/>
            <person name="Rajput S."/>
            <person name="Deng P."/>
            <person name="Jia W."/>
            <person name="Huang R."/>
            <person name="Zhang M."/>
            <person name="Sun Y."/>
            <person name="Hu J."/>
            <person name="Fu X."/>
            <person name="Schnable P.S."/>
            <person name="Li F."/>
            <person name="Zhang H."/>
            <person name="Feng B."/>
            <person name="Zhu X."/>
            <person name="Liu R."/>
            <person name="Schnable J.C."/>
            <person name="Zhu J.-K."/>
            <person name="Zhang H."/>
        </authorList>
    </citation>
    <scope>NUCLEOTIDE SEQUENCE [LARGE SCALE GENOMIC DNA]</scope>
</reference>
<feature type="active site" description="Proton acceptor" evidence="5">
    <location>
        <position position="216"/>
    </location>
</feature>
<evidence type="ECO:0000256" key="5">
    <source>
        <dbReference type="PROSITE-ProRule" id="PRU01161"/>
    </source>
</evidence>
<dbReference type="PANTHER" id="PTHR32176">
    <property type="entry name" value="XYLOSE ISOMERASE"/>
    <property type="match status" value="1"/>
</dbReference>
<feature type="short sequence motif" description="DGA/G" evidence="5">
    <location>
        <begin position="216"/>
        <end position="218"/>
    </location>
</feature>
<feature type="region of interest" description="Disordered" evidence="7">
    <location>
        <begin position="255"/>
        <end position="274"/>
    </location>
</feature>
<keyword evidence="5 6" id="KW-0378">Hydrolase</keyword>
<evidence type="ECO:0000313" key="9">
    <source>
        <dbReference type="EMBL" id="RLM69117.1"/>
    </source>
</evidence>
<evidence type="ECO:0000256" key="2">
    <source>
        <dbReference type="ARBA" id="ARBA00022821"/>
    </source>
</evidence>
<keyword evidence="11" id="KW-1185">Reference proteome</keyword>
<dbReference type="SUPFAM" id="SSF52151">
    <property type="entry name" value="FabD/lysophospholipase-like"/>
    <property type="match status" value="1"/>
</dbReference>
<dbReference type="EMBL" id="PQIB02000014">
    <property type="protein sequence ID" value="RLM70143.1"/>
    <property type="molecule type" value="Genomic_DNA"/>
</dbReference>
<dbReference type="PANTHER" id="PTHR32176:SF51">
    <property type="entry name" value="PATATIN"/>
    <property type="match status" value="1"/>
</dbReference>
<dbReference type="EMBL" id="PQIB02000014">
    <property type="protein sequence ID" value="RLM69117.1"/>
    <property type="molecule type" value="Genomic_DNA"/>
</dbReference>
<evidence type="ECO:0000313" key="10">
    <source>
        <dbReference type="EMBL" id="RLM70143.1"/>
    </source>
</evidence>
<dbReference type="Proteomes" id="UP000275267">
    <property type="component" value="Unassembled WGS sequence"/>
</dbReference>
<feature type="short sequence motif" description="GXGXXG" evidence="5">
    <location>
        <begin position="25"/>
        <end position="30"/>
    </location>
</feature>
<dbReference type="InterPro" id="IPR002641">
    <property type="entry name" value="PNPLA_dom"/>
</dbReference>